<feature type="domain" description="F-box" evidence="1">
    <location>
        <begin position="7"/>
        <end position="39"/>
    </location>
</feature>
<dbReference type="AlphaFoldDB" id="A0AAD8VNL7"/>
<dbReference type="InterPro" id="IPR036047">
    <property type="entry name" value="F-box-like_dom_sf"/>
</dbReference>
<dbReference type="PANTHER" id="PTHR34591:SF39">
    <property type="entry name" value="F-BOX DOMAIN-CONTAINING PROTEIN"/>
    <property type="match status" value="1"/>
</dbReference>
<evidence type="ECO:0000259" key="1">
    <source>
        <dbReference type="Pfam" id="PF00646"/>
    </source>
</evidence>
<organism evidence="2 3">
    <name type="scientific">Lolium multiflorum</name>
    <name type="common">Italian ryegrass</name>
    <name type="synonym">Lolium perenne subsp. multiflorum</name>
    <dbReference type="NCBI Taxonomy" id="4521"/>
    <lineage>
        <taxon>Eukaryota</taxon>
        <taxon>Viridiplantae</taxon>
        <taxon>Streptophyta</taxon>
        <taxon>Embryophyta</taxon>
        <taxon>Tracheophyta</taxon>
        <taxon>Spermatophyta</taxon>
        <taxon>Magnoliopsida</taxon>
        <taxon>Liliopsida</taxon>
        <taxon>Poales</taxon>
        <taxon>Poaceae</taxon>
        <taxon>BOP clade</taxon>
        <taxon>Pooideae</taxon>
        <taxon>Poodae</taxon>
        <taxon>Poeae</taxon>
        <taxon>Poeae Chloroplast Group 2 (Poeae type)</taxon>
        <taxon>Loliodinae</taxon>
        <taxon>Loliinae</taxon>
        <taxon>Lolium</taxon>
    </lineage>
</organism>
<proteinExistence type="predicted"/>
<dbReference type="EMBL" id="JAUUTY010000007">
    <property type="protein sequence ID" value="KAK1611901.1"/>
    <property type="molecule type" value="Genomic_DNA"/>
</dbReference>
<protein>
    <recommendedName>
        <fullName evidence="1">F-box domain-containing protein</fullName>
    </recommendedName>
</protein>
<dbReference type="SUPFAM" id="SSF81383">
    <property type="entry name" value="F-box domain"/>
    <property type="match status" value="1"/>
</dbReference>
<dbReference type="Proteomes" id="UP001231189">
    <property type="component" value="Unassembled WGS sequence"/>
</dbReference>
<comment type="caution">
    <text evidence="2">The sequence shown here is derived from an EMBL/GenBank/DDBJ whole genome shotgun (WGS) entry which is preliminary data.</text>
</comment>
<sequence>MDMTEGLPDDALASILNRLSACDLAASRCIRKTWRAVVGARRLMLPHSLQGIFINYIDYQRPHCLSRPSAQKPLIDRNLDYLPGYTQYFNTIIDHCNGLCSTRRACSMWSTPPLDGGILSAARATSPEHTLCLTLPSQRTTSWFSFQTNPRRRRCTGRKNGGSQQPLVAVAQPRLTMRD</sequence>
<dbReference type="Pfam" id="PF00646">
    <property type="entry name" value="F-box"/>
    <property type="match status" value="1"/>
</dbReference>
<name>A0AAD8VNL7_LOLMU</name>
<dbReference type="InterPro" id="IPR001810">
    <property type="entry name" value="F-box_dom"/>
</dbReference>
<evidence type="ECO:0000313" key="2">
    <source>
        <dbReference type="EMBL" id="KAK1611901.1"/>
    </source>
</evidence>
<reference evidence="2" key="1">
    <citation type="submission" date="2023-07" db="EMBL/GenBank/DDBJ databases">
        <title>A chromosome-level genome assembly of Lolium multiflorum.</title>
        <authorList>
            <person name="Chen Y."/>
            <person name="Copetti D."/>
            <person name="Kolliker R."/>
            <person name="Studer B."/>
        </authorList>
    </citation>
    <scope>NUCLEOTIDE SEQUENCE</scope>
    <source>
        <strain evidence="2">02402/16</strain>
        <tissue evidence="2">Leaf</tissue>
    </source>
</reference>
<evidence type="ECO:0000313" key="3">
    <source>
        <dbReference type="Proteomes" id="UP001231189"/>
    </source>
</evidence>
<keyword evidence="3" id="KW-1185">Reference proteome</keyword>
<dbReference type="PANTHER" id="PTHR34591">
    <property type="entry name" value="OS03G0653100 PROTEIN-RELATED"/>
    <property type="match status" value="1"/>
</dbReference>
<gene>
    <name evidence="2" type="ORF">QYE76_035574</name>
</gene>
<accession>A0AAD8VNL7</accession>